<sequence>MSTARNWRKRNPDGTQKTIHGYAVAVVDHYKGWEITRHWGGFVGKTRTPEGMDIETIVYPFSKKVRKAIDAMEEHLKEKYGVGSKGNQPI</sequence>
<gene>
    <name evidence="2" type="ORF">MM415A00306_0020</name>
    <name evidence="1" type="ORF">MM415B00578_0012</name>
</gene>
<dbReference type="EMBL" id="MT142505">
    <property type="protein sequence ID" value="QJA83184.1"/>
    <property type="molecule type" value="Genomic_DNA"/>
</dbReference>
<name>A0A6M3J2K4_9ZZZZ</name>
<dbReference type="AlphaFoldDB" id="A0A6M3J2K4"/>
<protein>
    <submittedName>
        <fullName evidence="1">Uncharacterized protein</fullName>
    </submittedName>
</protein>
<evidence type="ECO:0000313" key="2">
    <source>
        <dbReference type="EMBL" id="QJA83184.1"/>
    </source>
</evidence>
<organism evidence="1">
    <name type="scientific">viral metagenome</name>
    <dbReference type="NCBI Taxonomy" id="1070528"/>
    <lineage>
        <taxon>unclassified sequences</taxon>
        <taxon>metagenomes</taxon>
        <taxon>organismal metagenomes</taxon>
    </lineage>
</organism>
<accession>A0A6M3J2K4</accession>
<dbReference type="EMBL" id="MT141505">
    <property type="protein sequence ID" value="QJA63758.1"/>
    <property type="molecule type" value="Genomic_DNA"/>
</dbReference>
<evidence type="ECO:0000313" key="1">
    <source>
        <dbReference type="EMBL" id="QJA63758.1"/>
    </source>
</evidence>
<reference evidence="1" key="1">
    <citation type="submission" date="2020-03" db="EMBL/GenBank/DDBJ databases">
        <title>The deep terrestrial virosphere.</title>
        <authorList>
            <person name="Holmfeldt K."/>
            <person name="Nilsson E."/>
            <person name="Simone D."/>
            <person name="Lopez-Fernandez M."/>
            <person name="Wu X."/>
            <person name="de Brujin I."/>
            <person name="Lundin D."/>
            <person name="Andersson A."/>
            <person name="Bertilsson S."/>
            <person name="Dopson M."/>
        </authorList>
    </citation>
    <scope>NUCLEOTIDE SEQUENCE</scope>
    <source>
        <strain evidence="2">MM415A00306</strain>
        <strain evidence="1">MM415B00578</strain>
    </source>
</reference>
<proteinExistence type="predicted"/>